<feature type="compositionally biased region" description="Polar residues" evidence="1">
    <location>
        <begin position="52"/>
        <end position="71"/>
    </location>
</feature>
<feature type="domain" description="Reverse transcriptase/retrotransposon-derived protein RNase H-like" evidence="2">
    <location>
        <begin position="323"/>
        <end position="391"/>
    </location>
</feature>
<organism evidence="3">
    <name type="scientific">Tanacetum cinerariifolium</name>
    <name type="common">Dalmatian daisy</name>
    <name type="synonym">Chrysanthemum cinerariifolium</name>
    <dbReference type="NCBI Taxonomy" id="118510"/>
    <lineage>
        <taxon>Eukaryota</taxon>
        <taxon>Viridiplantae</taxon>
        <taxon>Streptophyta</taxon>
        <taxon>Embryophyta</taxon>
        <taxon>Tracheophyta</taxon>
        <taxon>Spermatophyta</taxon>
        <taxon>Magnoliopsida</taxon>
        <taxon>eudicotyledons</taxon>
        <taxon>Gunneridae</taxon>
        <taxon>Pentapetalae</taxon>
        <taxon>asterids</taxon>
        <taxon>campanulids</taxon>
        <taxon>Asterales</taxon>
        <taxon>Asteraceae</taxon>
        <taxon>Asteroideae</taxon>
        <taxon>Anthemideae</taxon>
        <taxon>Anthemidinae</taxon>
        <taxon>Tanacetum</taxon>
    </lineage>
</organism>
<dbReference type="InterPro" id="IPR041577">
    <property type="entry name" value="RT_RNaseH_2"/>
</dbReference>
<dbReference type="PANTHER" id="PTHR33064">
    <property type="entry name" value="POL PROTEIN"/>
    <property type="match status" value="1"/>
</dbReference>
<accession>A0A6L2J1B8</accession>
<reference evidence="3" key="1">
    <citation type="journal article" date="2019" name="Sci. Rep.">
        <title>Draft genome of Tanacetum cinerariifolium, the natural source of mosquito coil.</title>
        <authorList>
            <person name="Yamashiro T."/>
            <person name="Shiraishi A."/>
            <person name="Satake H."/>
            <person name="Nakayama K."/>
        </authorList>
    </citation>
    <scope>NUCLEOTIDE SEQUENCE</scope>
</reference>
<dbReference type="Pfam" id="PF17919">
    <property type="entry name" value="RT_RNaseH_2"/>
    <property type="match status" value="1"/>
</dbReference>
<gene>
    <name evidence="3" type="ORF">Tci_002570</name>
</gene>
<dbReference type="InterPro" id="IPR043128">
    <property type="entry name" value="Rev_trsase/Diguanyl_cyclase"/>
</dbReference>
<dbReference type="EMBL" id="BKCJ010000170">
    <property type="protein sequence ID" value="GEU30592.1"/>
    <property type="molecule type" value="Genomic_DNA"/>
</dbReference>
<feature type="region of interest" description="Disordered" evidence="1">
    <location>
        <begin position="90"/>
        <end position="109"/>
    </location>
</feature>
<sequence length="480" mass="54056">MEATFIKGLKTNLRATIRVMKLEGLYHAMELAISIEDNQRVARSGFNRNSILSPAQSVTPKGSDSASSTATKGGPGHQCAKKTLHILLVDDNDNEEEEEEEEEVSRGEDDYVHLDMVEVSLNSVLGFTPPRSTDVILGIKWLGTLGDMSVDWKKLTMSFGEGSNRVMIQGDPSLCRTMVSYKSLIRSLRHEQEGFMIEVKRLENVPAPNSTITTEIEALIDKYEDVFCPPCSLPPNQDHKNAIVLQNGTTPEQTEYLRHIVSGKEVEADPSKISAMLEWPIPKNLGELWGFLGLTGYYKKLVKGYSKIARALTEQLKKDNFNWNSKVTQAFRALQNAMTKVHVLALLDFNKEFMVETDASRHGIEAVLMQSGRPIAFYSQVLGPWARKKSAKKIRPHVLSRRVEIASCLAILLPHFQNWDALIRELKHDPELEKIKQNVITGVEGFEEYRVEDDCLLYKGHIGVAPYFQLDTTIVPRVPY</sequence>
<evidence type="ECO:0000313" key="3">
    <source>
        <dbReference type="EMBL" id="GEU30592.1"/>
    </source>
</evidence>
<dbReference type="InterPro" id="IPR051320">
    <property type="entry name" value="Viral_Replic_Matur_Polypro"/>
</dbReference>
<dbReference type="AlphaFoldDB" id="A0A6L2J1B8"/>
<evidence type="ECO:0000256" key="1">
    <source>
        <dbReference type="SAM" id="MobiDB-lite"/>
    </source>
</evidence>
<comment type="caution">
    <text evidence="3">The sequence shown here is derived from an EMBL/GenBank/DDBJ whole genome shotgun (WGS) entry which is preliminary data.</text>
</comment>
<protein>
    <recommendedName>
        <fullName evidence="2">Reverse transcriptase/retrotransposon-derived protein RNase H-like domain-containing protein</fullName>
    </recommendedName>
</protein>
<dbReference type="PANTHER" id="PTHR33064:SF40">
    <property type="entry name" value="REVERSE TRANSCRIPTASE_RETROTRANSPOSON-DERIVED PROTEIN RNASE H-LIKE DOMAIN-CONTAINING PROTEIN"/>
    <property type="match status" value="1"/>
</dbReference>
<feature type="compositionally biased region" description="Acidic residues" evidence="1">
    <location>
        <begin position="90"/>
        <end position="103"/>
    </location>
</feature>
<name>A0A6L2J1B8_TANCI</name>
<feature type="region of interest" description="Disordered" evidence="1">
    <location>
        <begin position="52"/>
        <end position="78"/>
    </location>
</feature>
<dbReference type="SUPFAM" id="SSF56672">
    <property type="entry name" value="DNA/RNA polymerases"/>
    <property type="match status" value="1"/>
</dbReference>
<dbReference type="Gene3D" id="3.30.70.270">
    <property type="match status" value="1"/>
</dbReference>
<dbReference type="InterPro" id="IPR043502">
    <property type="entry name" value="DNA/RNA_pol_sf"/>
</dbReference>
<evidence type="ECO:0000259" key="2">
    <source>
        <dbReference type="Pfam" id="PF17919"/>
    </source>
</evidence>
<dbReference type="FunFam" id="3.30.70.270:FF:000020">
    <property type="entry name" value="Transposon Tf2-6 polyprotein-like Protein"/>
    <property type="match status" value="1"/>
</dbReference>
<proteinExistence type="predicted"/>